<dbReference type="PROSITE" id="PS50995">
    <property type="entry name" value="HTH_MARR_2"/>
    <property type="match status" value="1"/>
</dbReference>
<dbReference type="PANTHER" id="PTHR42756">
    <property type="entry name" value="TRANSCRIPTIONAL REGULATOR, MARR"/>
    <property type="match status" value="1"/>
</dbReference>
<dbReference type="InterPro" id="IPR000835">
    <property type="entry name" value="HTH_MarR-typ"/>
</dbReference>
<dbReference type="EMBL" id="CP068053">
    <property type="protein sequence ID" value="QQT00567.1"/>
    <property type="molecule type" value="Genomic_DNA"/>
</dbReference>
<evidence type="ECO:0000313" key="5">
    <source>
        <dbReference type="EMBL" id="QQT00567.1"/>
    </source>
</evidence>
<dbReference type="PRINTS" id="PR00598">
    <property type="entry name" value="HTHMARR"/>
</dbReference>
<dbReference type="Pfam" id="PF01047">
    <property type="entry name" value="MarR"/>
    <property type="match status" value="1"/>
</dbReference>
<dbReference type="Gene3D" id="1.10.10.10">
    <property type="entry name" value="Winged helix-like DNA-binding domain superfamily/Winged helix DNA-binding domain"/>
    <property type="match status" value="1"/>
</dbReference>
<keyword evidence="1" id="KW-0805">Transcription regulation</keyword>
<organism evidence="5 6">
    <name type="scientific">Peribacillus psychrosaccharolyticus</name>
    <name type="common">Bacillus psychrosaccharolyticus</name>
    <dbReference type="NCBI Taxonomy" id="1407"/>
    <lineage>
        <taxon>Bacteria</taxon>
        <taxon>Bacillati</taxon>
        <taxon>Bacillota</taxon>
        <taxon>Bacilli</taxon>
        <taxon>Bacillales</taxon>
        <taxon>Bacillaceae</taxon>
        <taxon>Peribacillus</taxon>
    </lineage>
</organism>
<evidence type="ECO:0000256" key="1">
    <source>
        <dbReference type="ARBA" id="ARBA00023015"/>
    </source>
</evidence>
<dbReference type="GO" id="GO:0003677">
    <property type="term" value="F:DNA binding"/>
    <property type="evidence" value="ECO:0007669"/>
    <property type="project" value="UniProtKB-KW"/>
</dbReference>
<name>A0A974S0E9_PERPY</name>
<keyword evidence="6" id="KW-1185">Reference proteome</keyword>
<sequence>MEKINIFQLINATEHLCNLNIIQFSQKFSYPLGISPILVLAELKNKGPRKQSELAEVVGHTKGAITNISNKLVKLALVERLQEEEDRRTVRLKITDKGLDALQEAQKIGNEIYIDLFDSFSETELNEYLRLQYKLIEHSQQQK</sequence>
<evidence type="ECO:0000256" key="3">
    <source>
        <dbReference type="ARBA" id="ARBA00023163"/>
    </source>
</evidence>
<dbReference type="PANTHER" id="PTHR42756:SF1">
    <property type="entry name" value="TRANSCRIPTIONAL REPRESSOR OF EMRAB OPERON"/>
    <property type="match status" value="1"/>
</dbReference>
<accession>A0A974S0E9</accession>
<dbReference type="SMART" id="SM00347">
    <property type="entry name" value="HTH_MARR"/>
    <property type="match status" value="1"/>
</dbReference>
<feature type="domain" description="HTH marR-type" evidence="4">
    <location>
        <begin position="1"/>
        <end position="137"/>
    </location>
</feature>
<dbReference type="AlphaFoldDB" id="A0A974S0E9"/>
<keyword evidence="2" id="KW-0238">DNA-binding</keyword>
<dbReference type="InterPro" id="IPR036390">
    <property type="entry name" value="WH_DNA-bd_sf"/>
</dbReference>
<protein>
    <submittedName>
        <fullName evidence="5">MarR family transcriptional regulator</fullName>
    </submittedName>
</protein>
<dbReference type="RefSeq" id="WP_040375656.1">
    <property type="nucleotide sequence ID" value="NZ_CP068053.1"/>
</dbReference>
<keyword evidence="3" id="KW-0804">Transcription</keyword>
<proteinExistence type="predicted"/>
<dbReference type="SUPFAM" id="SSF46785">
    <property type="entry name" value="Winged helix' DNA-binding domain"/>
    <property type="match status" value="1"/>
</dbReference>
<dbReference type="InterPro" id="IPR036388">
    <property type="entry name" value="WH-like_DNA-bd_sf"/>
</dbReference>
<dbReference type="GO" id="GO:0003700">
    <property type="term" value="F:DNA-binding transcription factor activity"/>
    <property type="evidence" value="ECO:0007669"/>
    <property type="project" value="InterPro"/>
</dbReference>
<dbReference type="KEGG" id="ppsr:I6J18_01065"/>
<evidence type="ECO:0000313" key="6">
    <source>
        <dbReference type="Proteomes" id="UP000595254"/>
    </source>
</evidence>
<dbReference type="Proteomes" id="UP000595254">
    <property type="component" value="Chromosome"/>
</dbReference>
<evidence type="ECO:0000259" key="4">
    <source>
        <dbReference type="PROSITE" id="PS50995"/>
    </source>
</evidence>
<evidence type="ECO:0000256" key="2">
    <source>
        <dbReference type="ARBA" id="ARBA00023125"/>
    </source>
</evidence>
<gene>
    <name evidence="5" type="ORF">I6J18_01065</name>
</gene>
<reference evidence="5 6" key="1">
    <citation type="submission" date="2021-01" db="EMBL/GenBank/DDBJ databases">
        <title>FDA dAtabase for Regulatory Grade micrObial Sequences (FDA-ARGOS): Supporting development and validation of Infectious Disease Dx tests.</title>
        <authorList>
            <person name="Nelson B."/>
            <person name="Plummer A."/>
            <person name="Tallon L."/>
            <person name="Sadzewicz L."/>
            <person name="Zhao X."/>
            <person name="Boylan J."/>
            <person name="Ott S."/>
            <person name="Bowen H."/>
            <person name="Vavikolanu K."/>
            <person name="Mehta A."/>
            <person name="Aluvathingal J."/>
            <person name="Nadendla S."/>
            <person name="Myers T."/>
            <person name="Yan Y."/>
            <person name="Sichtig H."/>
        </authorList>
    </citation>
    <scope>NUCLEOTIDE SEQUENCE [LARGE SCALE GENOMIC DNA]</scope>
    <source>
        <strain evidence="5 6">FDAARGOS_1161</strain>
    </source>
</reference>